<keyword evidence="2" id="KW-0175">Coiled coil</keyword>
<feature type="domain" description="YknX-like C-terminal permuted SH3-like" evidence="4">
    <location>
        <begin position="283"/>
        <end position="349"/>
    </location>
</feature>
<dbReference type="NCBIfam" id="TIGR01730">
    <property type="entry name" value="RND_mfp"/>
    <property type="match status" value="1"/>
</dbReference>
<dbReference type="Gene3D" id="1.10.287.470">
    <property type="entry name" value="Helix hairpin bin"/>
    <property type="match status" value="1"/>
</dbReference>
<dbReference type="EMBL" id="JBGMEK010000005">
    <property type="protein sequence ID" value="MFA0810094.1"/>
    <property type="molecule type" value="Genomic_DNA"/>
</dbReference>
<evidence type="ECO:0000313" key="5">
    <source>
        <dbReference type="EMBL" id="MFA0810094.1"/>
    </source>
</evidence>
<dbReference type="Gene3D" id="2.40.420.20">
    <property type="match status" value="1"/>
</dbReference>
<name>A0ABV4NW97_9GAMM</name>
<feature type="chain" id="PRO_5047223285" evidence="3">
    <location>
        <begin position="30"/>
        <end position="354"/>
    </location>
</feature>
<proteinExistence type="inferred from homology"/>
<protein>
    <submittedName>
        <fullName evidence="5">Efflux RND transporter periplasmic adaptor subunit</fullName>
    </submittedName>
</protein>
<evidence type="ECO:0000259" key="4">
    <source>
        <dbReference type="Pfam" id="PF25989"/>
    </source>
</evidence>
<evidence type="ECO:0000256" key="1">
    <source>
        <dbReference type="ARBA" id="ARBA00009477"/>
    </source>
</evidence>
<dbReference type="SUPFAM" id="SSF111369">
    <property type="entry name" value="HlyD-like secretion proteins"/>
    <property type="match status" value="1"/>
</dbReference>
<keyword evidence="3" id="KW-0732">Signal</keyword>
<dbReference type="Proteomes" id="UP001569428">
    <property type="component" value="Unassembled WGS sequence"/>
</dbReference>
<dbReference type="Gene3D" id="2.40.30.170">
    <property type="match status" value="1"/>
</dbReference>
<comment type="similarity">
    <text evidence="1">Belongs to the membrane fusion protein (MFP) (TC 8.A.1) family.</text>
</comment>
<dbReference type="InterPro" id="IPR006143">
    <property type="entry name" value="RND_pump_MFP"/>
</dbReference>
<gene>
    <name evidence="5" type="ORF">ACCI49_04105</name>
</gene>
<comment type="caution">
    <text evidence="5">The sequence shown here is derived from an EMBL/GenBank/DDBJ whole genome shotgun (WGS) entry which is preliminary data.</text>
</comment>
<feature type="signal peptide" evidence="3">
    <location>
        <begin position="1"/>
        <end position="29"/>
    </location>
</feature>
<sequence length="354" mass="39097">MKLSVNSRISFALVVAAAAILAGCSGTEADEQQIERLWPVKVATVTNAAEVTDRQFAGRVKAVQSVDLSFQVGGKLDKLNIREGEIIPKGTLIAELDDRDYRRRVKEAKVNVELLEKTLKRQRSLAGSKVISQQQLDETESNFDLAKVTLEKVEQDLAYTQLRVPFDALATRQLVENYTNVQPGQAIVRLQNISEVRIQISVPEKLLATVHEDQISAITAEFEFLPGKEFALKYREHQAEADSVTQTYVVELGMPRPENVQILPGMTARVNVKLKEASGDFLIPLAAVQTDAEGQSYVWQINEDQTVSRVQVALGRTNGEAVQITDGLSPAMKLVAAGGQHLYDGAKVRNYAQR</sequence>
<dbReference type="Gene3D" id="2.40.50.100">
    <property type="match status" value="1"/>
</dbReference>
<dbReference type="InterPro" id="IPR058637">
    <property type="entry name" value="YknX-like_C"/>
</dbReference>
<dbReference type="PANTHER" id="PTHR30469:SF20">
    <property type="entry name" value="EFFLUX RND TRANSPORTER PERIPLASMIC ADAPTOR SUBUNIT"/>
    <property type="match status" value="1"/>
</dbReference>
<feature type="coiled-coil region" evidence="2">
    <location>
        <begin position="105"/>
        <end position="156"/>
    </location>
</feature>
<dbReference type="Pfam" id="PF25989">
    <property type="entry name" value="YknX_C"/>
    <property type="match status" value="1"/>
</dbReference>
<keyword evidence="6" id="KW-1185">Reference proteome</keyword>
<organism evidence="5 6">
    <name type="scientific">Microbulbifer epialgicus</name>
    <dbReference type="NCBI Taxonomy" id="393907"/>
    <lineage>
        <taxon>Bacteria</taxon>
        <taxon>Pseudomonadati</taxon>
        <taxon>Pseudomonadota</taxon>
        <taxon>Gammaproteobacteria</taxon>
        <taxon>Cellvibrionales</taxon>
        <taxon>Microbulbiferaceae</taxon>
        <taxon>Microbulbifer</taxon>
    </lineage>
</organism>
<evidence type="ECO:0000256" key="2">
    <source>
        <dbReference type="SAM" id="Coils"/>
    </source>
</evidence>
<reference evidence="5 6" key="1">
    <citation type="submission" date="2024-08" db="EMBL/GenBank/DDBJ databases">
        <authorList>
            <person name="Ishaq N."/>
        </authorList>
    </citation>
    <scope>NUCLEOTIDE SEQUENCE [LARGE SCALE GENOMIC DNA]</scope>
    <source>
        <strain evidence="5 6">DSM 18651</strain>
    </source>
</reference>
<evidence type="ECO:0000313" key="6">
    <source>
        <dbReference type="Proteomes" id="UP001569428"/>
    </source>
</evidence>
<dbReference type="PANTHER" id="PTHR30469">
    <property type="entry name" value="MULTIDRUG RESISTANCE PROTEIN MDTA"/>
    <property type="match status" value="1"/>
</dbReference>
<accession>A0ABV4NW97</accession>
<dbReference type="PROSITE" id="PS51257">
    <property type="entry name" value="PROKAR_LIPOPROTEIN"/>
    <property type="match status" value="1"/>
</dbReference>
<dbReference type="RefSeq" id="WP_371837706.1">
    <property type="nucleotide sequence ID" value="NZ_JBGMEK010000005.1"/>
</dbReference>
<evidence type="ECO:0000256" key="3">
    <source>
        <dbReference type="SAM" id="SignalP"/>
    </source>
</evidence>